<evidence type="ECO:0000313" key="2">
    <source>
        <dbReference type="Proteomes" id="UP000479710"/>
    </source>
</evidence>
<proteinExistence type="predicted"/>
<dbReference type="Proteomes" id="UP000479710">
    <property type="component" value="Unassembled WGS sequence"/>
</dbReference>
<evidence type="ECO:0000313" key="1">
    <source>
        <dbReference type="EMBL" id="KAF0934727.1"/>
    </source>
</evidence>
<protein>
    <submittedName>
        <fullName evidence="1">Uncharacterized protein</fullName>
    </submittedName>
</protein>
<organism evidence="1 2">
    <name type="scientific">Oryza meyeriana var. granulata</name>
    <dbReference type="NCBI Taxonomy" id="110450"/>
    <lineage>
        <taxon>Eukaryota</taxon>
        <taxon>Viridiplantae</taxon>
        <taxon>Streptophyta</taxon>
        <taxon>Embryophyta</taxon>
        <taxon>Tracheophyta</taxon>
        <taxon>Spermatophyta</taxon>
        <taxon>Magnoliopsida</taxon>
        <taxon>Liliopsida</taxon>
        <taxon>Poales</taxon>
        <taxon>Poaceae</taxon>
        <taxon>BOP clade</taxon>
        <taxon>Oryzoideae</taxon>
        <taxon>Oryzeae</taxon>
        <taxon>Oryzinae</taxon>
        <taxon>Oryza</taxon>
        <taxon>Oryza meyeriana</taxon>
    </lineage>
</organism>
<sequence length="70" mass="8300">GGGNNARREGGRIFRGGRQRYGWPVQQERRKKHGSVALSIRQVRDSVPWRWRYVFVEQLKEMRGIRFSSL</sequence>
<name>A0A6G1FCV3_9ORYZ</name>
<dbReference type="EMBL" id="SPHZ02000001">
    <property type="protein sequence ID" value="KAF0934727.1"/>
    <property type="molecule type" value="Genomic_DNA"/>
</dbReference>
<keyword evidence="2" id="KW-1185">Reference proteome</keyword>
<comment type="caution">
    <text evidence="1">The sequence shown here is derived from an EMBL/GenBank/DDBJ whole genome shotgun (WGS) entry which is preliminary data.</text>
</comment>
<feature type="non-terminal residue" evidence="1">
    <location>
        <position position="1"/>
    </location>
</feature>
<gene>
    <name evidence="1" type="ORF">E2562_028323</name>
</gene>
<dbReference type="AlphaFoldDB" id="A0A6G1FCV3"/>
<reference evidence="1 2" key="1">
    <citation type="submission" date="2019-11" db="EMBL/GenBank/DDBJ databases">
        <title>Whole genome sequence of Oryza granulata.</title>
        <authorList>
            <person name="Li W."/>
        </authorList>
    </citation>
    <scope>NUCLEOTIDE SEQUENCE [LARGE SCALE GENOMIC DNA]</scope>
    <source>
        <strain evidence="2">cv. Menghai</strain>
        <tissue evidence="1">Leaf</tissue>
    </source>
</reference>
<accession>A0A6G1FCV3</accession>